<feature type="transmembrane region" description="Helical" evidence="5">
    <location>
        <begin position="99"/>
        <end position="117"/>
    </location>
</feature>
<gene>
    <name evidence="7" type="ORF">D2962_13345</name>
</gene>
<feature type="transmembrane region" description="Helical" evidence="5">
    <location>
        <begin position="176"/>
        <end position="193"/>
    </location>
</feature>
<reference evidence="7 8" key="1">
    <citation type="submission" date="2018-10" db="EMBL/GenBank/DDBJ databases">
        <authorList>
            <person name="Zhang X."/>
        </authorList>
    </citation>
    <scope>NUCLEOTIDE SEQUENCE [LARGE SCALE GENOMIC DNA]</scope>
    <source>
        <strain evidence="7 8">SK-G1</strain>
    </source>
</reference>
<proteinExistence type="predicted"/>
<organism evidence="7 8">
    <name type="scientific">Biomaibacter acetigenes</name>
    <dbReference type="NCBI Taxonomy" id="2316383"/>
    <lineage>
        <taxon>Bacteria</taxon>
        <taxon>Bacillati</taxon>
        <taxon>Bacillota</taxon>
        <taxon>Clostridia</taxon>
        <taxon>Thermosediminibacterales</taxon>
        <taxon>Tepidanaerobacteraceae</taxon>
        <taxon>Biomaibacter</taxon>
    </lineage>
</organism>
<dbReference type="Pfam" id="PF04932">
    <property type="entry name" value="Wzy_C"/>
    <property type="match status" value="1"/>
</dbReference>
<comment type="subcellular location">
    <subcellularLocation>
        <location evidence="1">Membrane</location>
        <topology evidence="1">Multi-pass membrane protein</topology>
    </subcellularLocation>
</comment>
<dbReference type="SMART" id="SM00028">
    <property type="entry name" value="TPR"/>
    <property type="match status" value="3"/>
</dbReference>
<feature type="domain" description="O-antigen ligase-related" evidence="6">
    <location>
        <begin position="399"/>
        <end position="468"/>
    </location>
</feature>
<evidence type="ECO:0000259" key="6">
    <source>
        <dbReference type="Pfam" id="PF04932"/>
    </source>
</evidence>
<evidence type="ECO:0000256" key="2">
    <source>
        <dbReference type="ARBA" id="ARBA00022692"/>
    </source>
</evidence>
<name>A0A3G2RA36_9FIRM</name>
<dbReference type="InterPro" id="IPR019734">
    <property type="entry name" value="TPR_rpt"/>
</dbReference>
<dbReference type="Proteomes" id="UP000280960">
    <property type="component" value="Chromosome"/>
</dbReference>
<protein>
    <submittedName>
        <fullName evidence="7">O-antigen polymerase</fullName>
    </submittedName>
</protein>
<keyword evidence="8" id="KW-1185">Reference proteome</keyword>
<dbReference type="GO" id="GO:0016020">
    <property type="term" value="C:membrane"/>
    <property type="evidence" value="ECO:0007669"/>
    <property type="project" value="UniProtKB-SubCell"/>
</dbReference>
<evidence type="ECO:0000313" key="7">
    <source>
        <dbReference type="EMBL" id="AYO32303.1"/>
    </source>
</evidence>
<evidence type="ECO:0000256" key="3">
    <source>
        <dbReference type="ARBA" id="ARBA00022989"/>
    </source>
</evidence>
<accession>A0A3G2RA36</accession>
<dbReference type="InterPro" id="IPR011990">
    <property type="entry name" value="TPR-like_helical_dom_sf"/>
</dbReference>
<dbReference type="InterPro" id="IPR051533">
    <property type="entry name" value="WaaL-like"/>
</dbReference>
<dbReference type="EMBL" id="CP033169">
    <property type="protein sequence ID" value="AYO32303.1"/>
    <property type="molecule type" value="Genomic_DNA"/>
</dbReference>
<evidence type="ECO:0000256" key="5">
    <source>
        <dbReference type="SAM" id="Phobius"/>
    </source>
</evidence>
<dbReference type="AlphaFoldDB" id="A0A3G2RA36"/>
<feature type="transmembrane region" description="Helical" evidence="5">
    <location>
        <begin position="199"/>
        <end position="219"/>
    </location>
</feature>
<feature type="transmembrane region" description="Helical" evidence="5">
    <location>
        <begin position="512"/>
        <end position="530"/>
    </location>
</feature>
<evidence type="ECO:0000256" key="1">
    <source>
        <dbReference type="ARBA" id="ARBA00004141"/>
    </source>
</evidence>
<keyword evidence="3 5" id="KW-1133">Transmembrane helix</keyword>
<evidence type="ECO:0000256" key="4">
    <source>
        <dbReference type="ARBA" id="ARBA00023136"/>
    </source>
</evidence>
<feature type="transmembrane region" description="Helical" evidence="5">
    <location>
        <begin position="231"/>
        <end position="251"/>
    </location>
</feature>
<keyword evidence="2 5" id="KW-0812">Transmembrane</keyword>
<evidence type="ECO:0000313" key="8">
    <source>
        <dbReference type="Proteomes" id="UP000280960"/>
    </source>
</evidence>
<dbReference type="PANTHER" id="PTHR37422">
    <property type="entry name" value="TEICHURONIC ACID BIOSYNTHESIS PROTEIN TUAE"/>
    <property type="match status" value="1"/>
</dbReference>
<keyword evidence="4 5" id="KW-0472">Membrane</keyword>
<dbReference type="KEGG" id="bacg:D2962_13345"/>
<feature type="transmembrane region" description="Helical" evidence="5">
    <location>
        <begin position="451"/>
        <end position="476"/>
    </location>
</feature>
<dbReference type="PANTHER" id="PTHR37422:SF13">
    <property type="entry name" value="LIPOPOLYSACCHARIDE BIOSYNTHESIS PROTEIN PA4999-RELATED"/>
    <property type="match status" value="1"/>
</dbReference>
<dbReference type="Gene3D" id="1.25.40.10">
    <property type="entry name" value="Tetratricopeptide repeat domain"/>
    <property type="match status" value="1"/>
</dbReference>
<feature type="transmembrane region" description="Helical" evidence="5">
    <location>
        <begin position="550"/>
        <end position="570"/>
    </location>
</feature>
<feature type="transmembrane region" description="Helical" evidence="5">
    <location>
        <begin position="54"/>
        <end position="79"/>
    </location>
</feature>
<dbReference type="InterPro" id="IPR007016">
    <property type="entry name" value="O-antigen_ligase-rel_domated"/>
</dbReference>
<dbReference type="SUPFAM" id="SSF48452">
    <property type="entry name" value="TPR-like"/>
    <property type="match status" value="1"/>
</dbReference>
<sequence length="915" mass="102495">MDFAALALVGAYFISLFVAVNIRSAVGELLKYINYFMAFYLVSDFARTRKDIKIILWAMALSAFGVAFIGIGAAAGTFTYNGAFVGGRINSTIQYPNTLAAYLTAAFMISTSLWATAGQRWQRGILSVVNYTLFLCFLFTLSRAAWLMFPVFFLILIVGMPGEYRMKALGYSMETFIAAVIASPGFGTAISAAQKSQAWMWYAAGAAIAVILFFAVEKISEHFALHIRPKVIITALIIFIILAGTGGYIALTTEASLTLSHTENEPESWKTAWYPVENVRPDTEYTVKVTVSSKPGAKEEQWGAALLVNSLDENKNSVRILNEYIKESLNGQVKEFTFTTRPDTKSLSIGFSNRFPGTAASFSNVQFYESGDKSTAQKITLAYKYIPQAISRRISSINIGEHSVQERLTFYRDALKIIKSHPIFGTGGGGWKSVYFAYQSYRYFTTEVHSFFLQLWVETGTIGLLVLISLWTFVLISGFKVMRSDAHSEIRGLAWGAMAGAVALGGHSAMDFNLSLGAVALYLWELFGIIKSSSYMANPQENKTSSTVAWPAWAYTAISCILIVSSFFLYQGYTYGQQAVGYIQQQNITKAKDAFEKASKYDPLTASFKADLAQLEDVIGRQTKDDELIKKAEQDRMTAIGLDRYNAKLQTQLGAYCLQNGKLPDGLLALEKASDLNPYNMEVWENLADAYEKVAEVYIRQGKKDEALNLTQKSRNIFDKISDLNMKSPKNAPEKLEITSNLMLYVYKAKLLAENIDDENYYKKLKDLVFASDFTVDADHDGIPDLWRTSNSEKGLLKADIIKKDYARLTNEGQGPSYIYTKQDISLKPQNFYTINIMASGDIPKDKLVFNVFTREGKNPQYQWKEINPTQQLSKMTATFLTTKDLKEGKQWLRLDIQGISQKQINIKNLEIWEE</sequence>